<name>A0ABQ3V6D9_9CHLR</name>
<accession>A0ABQ3V6D9</accession>
<dbReference type="Proteomes" id="UP000654345">
    <property type="component" value="Unassembled WGS sequence"/>
</dbReference>
<dbReference type="EMBL" id="BNJG01000005">
    <property type="protein sequence ID" value="GHO60526.1"/>
    <property type="molecule type" value="Genomic_DNA"/>
</dbReference>
<organism evidence="1 2">
    <name type="scientific">Ktedonobacter robiniae</name>
    <dbReference type="NCBI Taxonomy" id="2778365"/>
    <lineage>
        <taxon>Bacteria</taxon>
        <taxon>Bacillati</taxon>
        <taxon>Chloroflexota</taxon>
        <taxon>Ktedonobacteria</taxon>
        <taxon>Ktedonobacterales</taxon>
        <taxon>Ktedonobacteraceae</taxon>
        <taxon>Ktedonobacter</taxon>
    </lineage>
</organism>
<keyword evidence="2" id="KW-1185">Reference proteome</keyword>
<comment type="caution">
    <text evidence="1">The sequence shown here is derived from an EMBL/GenBank/DDBJ whole genome shotgun (WGS) entry which is preliminary data.</text>
</comment>
<proteinExistence type="predicted"/>
<evidence type="ECO:0000313" key="2">
    <source>
        <dbReference type="Proteomes" id="UP000654345"/>
    </source>
</evidence>
<protein>
    <submittedName>
        <fullName evidence="1">Uncharacterized protein</fullName>
    </submittedName>
</protein>
<reference evidence="1 2" key="1">
    <citation type="journal article" date="2021" name="Int. J. Syst. Evol. Microbiol.">
        <title>Reticulibacter mediterranei gen. nov., sp. nov., within the new family Reticulibacteraceae fam. nov., and Ktedonospora formicarum gen. nov., sp. nov., Ktedonobacter robiniae sp. nov., Dictyobacter formicarum sp. nov. and Dictyobacter arantiisoli sp. nov., belonging to the class Ktedonobacteria.</title>
        <authorList>
            <person name="Yabe S."/>
            <person name="Zheng Y."/>
            <person name="Wang C.M."/>
            <person name="Sakai Y."/>
            <person name="Abe K."/>
            <person name="Yokota A."/>
            <person name="Donadio S."/>
            <person name="Cavaletti L."/>
            <person name="Monciardini P."/>
        </authorList>
    </citation>
    <scope>NUCLEOTIDE SEQUENCE [LARGE SCALE GENOMIC DNA]</scope>
    <source>
        <strain evidence="1 2">SOSP1-30</strain>
    </source>
</reference>
<evidence type="ECO:0000313" key="1">
    <source>
        <dbReference type="EMBL" id="GHO60526.1"/>
    </source>
</evidence>
<gene>
    <name evidence="1" type="ORF">KSB_90010</name>
</gene>
<sequence>MFSIGMKGAARKHSIHRKGQQTLSCLHIPHFEGAVSGDNQAISTHPTAVNPIAMDREGKAFASGGSVPRLEGVVPGRGDDEAPICIHCFCRQNRPAS</sequence>